<keyword evidence="2" id="KW-0812">Transmembrane</keyword>
<dbReference type="EMBL" id="QPFP01000001">
    <property type="protein sequence ID" value="TEB39546.1"/>
    <property type="molecule type" value="Genomic_DNA"/>
</dbReference>
<comment type="caution">
    <text evidence="3">The sequence shown here is derived from an EMBL/GenBank/DDBJ whole genome shotgun (WGS) entry which is preliminary data.</text>
</comment>
<feature type="region of interest" description="Disordered" evidence="1">
    <location>
        <begin position="382"/>
        <end position="525"/>
    </location>
</feature>
<gene>
    <name evidence="3" type="ORF">FA13DRAFT_8858</name>
</gene>
<evidence type="ECO:0000313" key="3">
    <source>
        <dbReference type="EMBL" id="TEB39546.1"/>
    </source>
</evidence>
<dbReference type="AlphaFoldDB" id="A0A4Y7TZE5"/>
<dbReference type="Gene3D" id="2.60.120.260">
    <property type="entry name" value="Galactose-binding domain-like"/>
    <property type="match status" value="2"/>
</dbReference>
<keyword evidence="2" id="KW-1133">Transmembrane helix</keyword>
<feature type="compositionally biased region" description="Low complexity" evidence="1">
    <location>
        <begin position="446"/>
        <end position="462"/>
    </location>
</feature>
<proteinExistence type="predicted"/>
<reference evidence="3 4" key="1">
    <citation type="journal article" date="2019" name="Nat. Ecol. Evol.">
        <title>Megaphylogeny resolves global patterns of mushroom evolution.</title>
        <authorList>
            <person name="Varga T."/>
            <person name="Krizsan K."/>
            <person name="Foldi C."/>
            <person name="Dima B."/>
            <person name="Sanchez-Garcia M."/>
            <person name="Sanchez-Ramirez S."/>
            <person name="Szollosi G.J."/>
            <person name="Szarkandi J.G."/>
            <person name="Papp V."/>
            <person name="Albert L."/>
            <person name="Andreopoulos W."/>
            <person name="Angelini C."/>
            <person name="Antonin V."/>
            <person name="Barry K.W."/>
            <person name="Bougher N.L."/>
            <person name="Buchanan P."/>
            <person name="Buyck B."/>
            <person name="Bense V."/>
            <person name="Catcheside P."/>
            <person name="Chovatia M."/>
            <person name="Cooper J."/>
            <person name="Damon W."/>
            <person name="Desjardin D."/>
            <person name="Finy P."/>
            <person name="Geml J."/>
            <person name="Haridas S."/>
            <person name="Hughes K."/>
            <person name="Justo A."/>
            <person name="Karasinski D."/>
            <person name="Kautmanova I."/>
            <person name="Kiss B."/>
            <person name="Kocsube S."/>
            <person name="Kotiranta H."/>
            <person name="LaButti K.M."/>
            <person name="Lechner B.E."/>
            <person name="Liimatainen K."/>
            <person name="Lipzen A."/>
            <person name="Lukacs Z."/>
            <person name="Mihaltcheva S."/>
            <person name="Morgado L.N."/>
            <person name="Niskanen T."/>
            <person name="Noordeloos M.E."/>
            <person name="Ohm R.A."/>
            <person name="Ortiz-Santana B."/>
            <person name="Ovrebo C."/>
            <person name="Racz N."/>
            <person name="Riley R."/>
            <person name="Savchenko A."/>
            <person name="Shiryaev A."/>
            <person name="Soop K."/>
            <person name="Spirin V."/>
            <person name="Szebenyi C."/>
            <person name="Tomsovsky M."/>
            <person name="Tulloss R.E."/>
            <person name="Uehling J."/>
            <person name="Grigoriev I.V."/>
            <person name="Vagvolgyi C."/>
            <person name="Papp T."/>
            <person name="Martin F.M."/>
            <person name="Miettinen O."/>
            <person name="Hibbett D.S."/>
            <person name="Nagy L.G."/>
        </authorList>
    </citation>
    <scope>NUCLEOTIDE SEQUENCE [LARGE SCALE GENOMIC DNA]</scope>
    <source>
        <strain evidence="3 4">FP101781</strain>
    </source>
</reference>
<feature type="transmembrane region" description="Helical" evidence="2">
    <location>
        <begin position="305"/>
        <end position="329"/>
    </location>
</feature>
<name>A0A4Y7TZE5_COPMI</name>
<keyword evidence="4" id="KW-1185">Reference proteome</keyword>
<evidence type="ECO:0000256" key="1">
    <source>
        <dbReference type="SAM" id="MobiDB-lite"/>
    </source>
</evidence>
<dbReference type="Proteomes" id="UP000298030">
    <property type="component" value="Unassembled WGS sequence"/>
</dbReference>
<evidence type="ECO:0000256" key="2">
    <source>
        <dbReference type="SAM" id="Phobius"/>
    </source>
</evidence>
<organism evidence="3 4">
    <name type="scientific">Coprinellus micaceus</name>
    <name type="common">Glistening ink-cap mushroom</name>
    <name type="synonym">Coprinus micaceus</name>
    <dbReference type="NCBI Taxonomy" id="71717"/>
    <lineage>
        <taxon>Eukaryota</taxon>
        <taxon>Fungi</taxon>
        <taxon>Dikarya</taxon>
        <taxon>Basidiomycota</taxon>
        <taxon>Agaricomycotina</taxon>
        <taxon>Agaricomycetes</taxon>
        <taxon>Agaricomycetidae</taxon>
        <taxon>Agaricales</taxon>
        <taxon>Agaricineae</taxon>
        <taxon>Psathyrellaceae</taxon>
        <taxon>Coprinellus</taxon>
    </lineage>
</organism>
<evidence type="ECO:0000313" key="4">
    <source>
        <dbReference type="Proteomes" id="UP000298030"/>
    </source>
</evidence>
<dbReference type="STRING" id="71717.A0A4Y7TZE5"/>
<dbReference type="OrthoDB" id="3052647at2759"/>
<keyword evidence="2" id="KW-0472">Membrane</keyword>
<accession>A0A4Y7TZE5</accession>
<feature type="compositionally biased region" description="Polar residues" evidence="1">
    <location>
        <begin position="470"/>
        <end position="485"/>
    </location>
</feature>
<protein>
    <submittedName>
        <fullName evidence="3">Uncharacterized protein</fullName>
    </submittedName>
</protein>
<sequence length="525" mass="55254">MSSTRWVLVDDKDSGINYSGAWFETSNAFSGNWGVPLAGSQHGTNGSASFSYTFTGTRIRVLGTSAVNPTTAAQDPKWTCTVGSESIMPNDPWTATINNWPLCESPTYPAGTHTLTLDASVTNSTFLFDQIRYLPLANQSSTLTSATVIVEHNDPDITYVTQDWQPLTSSAMMTVKAGSVMTAKFNGTKLTWVGWTPSGYPTGKSEATYSVDGSPATTFDIAGLPDRSPALYNQHLFVTSDLGSGEHTLTVTHNGPSAPLTLDHLLIDNGNILISGGSTMGDESQDEVSAASATATANTKKPLPVGAIAGGAGGGAAFLIILILVNILLWRKRKRKQRLERVDVLGGGVKFPAPIAQVTPFTYSSTPRPPGALNLMAPSQENLTQSSQMPAGWGASLGAPGGGYQPINGIQPYPVQQQQQHSYPRDRKVRPLPQSPAQSIPLRQFSSSPGPLSDTSSSSGTPAGVPAAGSTYSANTHSSAKSASGPSERPQILLHHQDSGIRLTAPEPQGPPPQIVDVPPSYTPS</sequence>